<dbReference type="InterPro" id="IPR017452">
    <property type="entry name" value="GPCR_Rhodpsn_7TM"/>
</dbReference>
<dbReference type="PANTHER" id="PTHR24238">
    <property type="entry name" value="G-PROTEIN COUPLED RECEPTOR"/>
    <property type="match status" value="1"/>
</dbReference>
<keyword evidence="13" id="KW-1185">Reference proteome</keyword>
<feature type="transmembrane region" description="Helical" evidence="10">
    <location>
        <begin position="271"/>
        <end position="290"/>
    </location>
</feature>
<dbReference type="Gene3D" id="1.20.1070.10">
    <property type="entry name" value="Rhodopsin 7-helix transmembrane proteins"/>
    <property type="match status" value="1"/>
</dbReference>
<dbReference type="AlphaFoldDB" id="A0A7R9L2V5"/>
<feature type="transmembrane region" description="Helical" evidence="10">
    <location>
        <begin position="89"/>
        <end position="111"/>
    </location>
</feature>
<dbReference type="InterPro" id="IPR000276">
    <property type="entry name" value="GPCR_Rhodpsn"/>
</dbReference>
<evidence type="ECO:0000256" key="9">
    <source>
        <dbReference type="RuleBase" id="RU000688"/>
    </source>
</evidence>
<keyword evidence="7 9" id="KW-0675">Receptor</keyword>
<keyword evidence="5 9" id="KW-0297">G-protein coupled receptor</keyword>
<dbReference type="PANTHER" id="PTHR24238:SF57">
    <property type="entry name" value="G-PROTEIN COUPLED RECEPTOR 83"/>
    <property type="match status" value="1"/>
</dbReference>
<dbReference type="SUPFAM" id="SSF81321">
    <property type="entry name" value="Family A G protein-coupled receptor-like"/>
    <property type="match status" value="1"/>
</dbReference>
<feature type="domain" description="G-protein coupled receptors family 1 profile" evidence="11">
    <location>
        <begin position="30"/>
        <end position="288"/>
    </location>
</feature>
<dbReference type="PROSITE" id="PS00237">
    <property type="entry name" value="G_PROTEIN_RECEP_F1_1"/>
    <property type="match status" value="1"/>
</dbReference>
<organism evidence="12">
    <name type="scientific">Medioppia subpectinata</name>
    <dbReference type="NCBI Taxonomy" id="1979941"/>
    <lineage>
        <taxon>Eukaryota</taxon>
        <taxon>Metazoa</taxon>
        <taxon>Ecdysozoa</taxon>
        <taxon>Arthropoda</taxon>
        <taxon>Chelicerata</taxon>
        <taxon>Arachnida</taxon>
        <taxon>Acari</taxon>
        <taxon>Acariformes</taxon>
        <taxon>Sarcoptiformes</taxon>
        <taxon>Oribatida</taxon>
        <taxon>Brachypylina</taxon>
        <taxon>Oppioidea</taxon>
        <taxon>Oppiidae</taxon>
        <taxon>Medioppia</taxon>
    </lineage>
</organism>
<feature type="transmembrane region" description="Helical" evidence="10">
    <location>
        <begin position="132"/>
        <end position="150"/>
    </location>
</feature>
<feature type="transmembrane region" description="Helical" evidence="10">
    <location>
        <begin position="51"/>
        <end position="77"/>
    </location>
</feature>
<dbReference type="EMBL" id="CAJPIZ010014020">
    <property type="protein sequence ID" value="CAG2114552.1"/>
    <property type="molecule type" value="Genomic_DNA"/>
</dbReference>
<keyword evidence="8 9" id="KW-0807">Transducer</keyword>
<comment type="similarity">
    <text evidence="2 9">Belongs to the G-protein coupled receptor 1 family.</text>
</comment>
<evidence type="ECO:0000256" key="6">
    <source>
        <dbReference type="ARBA" id="ARBA00023136"/>
    </source>
</evidence>
<evidence type="ECO:0000256" key="8">
    <source>
        <dbReference type="ARBA" id="ARBA00023224"/>
    </source>
</evidence>
<feature type="transmembrane region" description="Helical" evidence="10">
    <location>
        <begin position="191"/>
        <end position="213"/>
    </location>
</feature>
<evidence type="ECO:0000256" key="5">
    <source>
        <dbReference type="ARBA" id="ARBA00023040"/>
    </source>
</evidence>
<reference evidence="12" key="1">
    <citation type="submission" date="2020-11" db="EMBL/GenBank/DDBJ databases">
        <authorList>
            <person name="Tran Van P."/>
        </authorList>
    </citation>
    <scope>NUCLEOTIDE SEQUENCE</scope>
</reference>
<protein>
    <recommendedName>
        <fullName evidence="11">G-protein coupled receptors family 1 profile domain-containing protein</fullName>
    </recommendedName>
</protein>
<evidence type="ECO:0000256" key="2">
    <source>
        <dbReference type="ARBA" id="ARBA00010663"/>
    </source>
</evidence>
<dbReference type="Pfam" id="PF00001">
    <property type="entry name" value="7tm_1"/>
    <property type="match status" value="1"/>
</dbReference>
<evidence type="ECO:0000256" key="3">
    <source>
        <dbReference type="ARBA" id="ARBA00022692"/>
    </source>
</evidence>
<dbReference type="PROSITE" id="PS50262">
    <property type="entry name" value="G_PROTEIN_RECEP_F1_2"/>
    <property type="match status" value="1"/>
</dbReference>
<dbReference type="GO" id="GO:0005886">
    <property type="term" value="C:plasma membrane"/>
    <property type="evidence" value="ECO:0007669"/>
    <property type="project" value="TreeGrafter"/>
</dbReference>
<dbReference type="OrthoDB" id="9927625at2759"/>
<sequence>MNIQLMLHLDSFHMFMLCVNTIIQLVALITNVISIRIIFLMDRHRVKRARLLMTNIAFSDIVLILLKLRFLVLPFIVADSPLLSHVIQSVTNCLNATTLYVTSIIMVVIACDRYYLITNVFDSPFDAISTKYLLWIVWTSSFVLSLPFAVTSDVYYFDYTNGSMMCINDQNYLVSLNTDDKFRQITRLLRFAVQFALPSALVAYFCAKIIFCLNNTQLMDKKWIITKRFVVVFAIFLIKNSAFHMKSTKNIVIEMLSARQTYSCYLNAEYYILYIIFNTSGSFTSLIYFWMSSEFRRLYKCYVNQWLFKSTNSGIITTDETTVKENQC</sequence>
<proteinExistence type="inferred from homology"/>
<gene>
    <name evidence="12" type="ORF">OSB1V03_LOCUS14518</name>
</gene>
<keyword evidence="3 9" id="KW-0812">Transmembrane</keyword>
<keyword evidence="6 10" id="KW-0472">Membrane</keyword>
<evidence type="ECO:0000256" key="1">
    <source>
        <dbReference type="ARBA" id="ARBA00004141"/>
    </source>
</evidence>
<dbReference type="EMBL" id="OC868595">
    <property type="protein sequence ID" value="CAD7634122.1"/>
    <property type="molecule type" value="Genomic_DNA"/>
</dbReference>
<evidence type="ECO:0000313" key="13">
    <source>
        <dbReference type="Proteomes" id="UP000759131"/>
    </source>
</evidence>
<evidence type="ECO:0000256" key="10">
    <source>
        <dbReference type="SAM" id="Phobius"/>
    </source>
</evidence>
<feature type="transmembrane region" description="Helical" evidence="10">
    <location>
        <begin position="12"/>
        <end position="39"/>
    </location>
</feature>
<dbReference type="GO" id="GO:0008188">
    <property type="term" value="F:neuropeptide receptor activity"/>
    <property type="evidence" value="ECO:0007669"/>
    <property type="project" value="TreeGrafter"/>
</dbReference>
<evidence type="ECO:0000259" key="11">
    <source>
        <dbReference type="PROSITE" id="PS50262"/>
    </source>
</evidence>
<evidence type="ECO:0000256" key="4">
    <source>
        <dbReference type="ARBA" id="ARBA00022989"/>
    </source>
</evidence>
<name>A0A7R9L2V5_9ACAR</name>
<comment type="subcellular location">
    <subcellularLocation>
        <location evidence="1">Membrane</location>
        <topology evidence="1">Multi-pass membrane protein</topology>
    </subcellularLocation>
</comment>
<evidence type="ECO:0000313" key="12">
    <source>
        <dbReference type="EMBL" id="CAD7634122.1"/>
    </source>
</evidence>
<dbReference type="Proteomes" id="UP000759131">
    <property type="component" value="Unassembled WGS sequence"/>
</dbReference>
<keyword evidence="4 10" id="KW-1133">Transmembrane helix</keyword>
<dbReference type="PRINTS" id="PR00237">
    <property type="entry name" value="GPCRRHODOPSN"/>
</dbReference>
<evidence type="ECO:0000256" key="7">
    <source>
        <dbReference type="ARBA" id="ARBA00023170"/>
    </source>
</evidence>
<accession>A0A7R9L2V5</accession>